<gene>
    <name evidence="1" type="ORF">ACFPK2_00490</name>
</gene>
<reference evidence="2" key="1">
    <citation type="journal article" date="2019" name="Int. J. Syst. Evol. Microbiol.">
        <title>The Global Catalogue of Microorganisms (GCM) 10K type strain sequencing project: providing services to taxonomists for standard genome sequencing and annotation.</title>
        <authorList>
            <consortium name="The Broad Institute Genomics Platform"/>
            <consortium name="The Broad Institute Genome Sequencing Center for Infectious Disease"/>
            <person name="Wu L."/>
            <person name="Ma J."/>
        </authorList>
    </citation>
    <scope>NUCLEOTIDE SEQUENCE [LARGE SCALE GENOMIC DNA]</scope>
    <source>
        <strain evidence="2">CGMCC 1.15643</strain>
    </source>
</reference>
<dbReference type="RefSeq" id="WP_260349391.1">
    <property type="nucleotide sequence ID" value="NZ_JAOAOS010000015.1"/>
</dbReference>
<evidence type="ECO:0008006" key="3">
    <source>
        <dbReference type="Google" id="ProtNLM"/>
    </source>
</evidence>
<dbReference type="Gene3D" id="3.40.630.30">
    <property type="match status" value="1"/>
</dbReference>
<dbReference type="InterPro" id="IPR016181">
    <property type="entry name" value="Acyl_CoA_acyltransferase"/>
</dbReference>
<keyword evidence="2" id="KW-1185">Reference proteome</keyword>
<accession>A0ABW0EZW0</accession>
<comment type="caution">
    <text evidence="1">The sequence shown here is derived from an EMBL/GenBank/DDBJ whole genome shotgun (WGS) entry which is preliminary data.</text>
</comment>
<sequence>MFVRRTHPAEILEICADLRPADRAEMLATSFVDDPAEHGAAIASGLDQAVVALTLLDDRRAPVAFVGFWQIAPGVATVAMFATPAFPSIAKEAHRFCRDRLMRDAVPRAFRRVECRALETNARARLWLKRLGFVEEAVLPRLGKRGESFVQCAWVNPSYRQEAPHELFQ</sequence>
<dbReference type="SUPFAM" id="SSF55729">
    <property type="entry name" value="Acyl-CoA N-acyltransferases (Nat)"/>
    <property type="match status" value="1"/>
</dbReference>
<dbReference type="EMBL" id="JBHSLI010000001">
    <property type="protein sequence ID" value="MFC5291464.1"/>
    <property type="molecule type" value="Genomic_DNA"/>
</dbReference>
<organism evidence="1 2">
    <name type="scientific">Bosea minatitlanensis</name>
    <dbReference type="NCBI Taxonomy" id="128782"/>
    <lineage>
        <taxon>Bacteria</taxon>
        <taxon>Pseudomonadati</taxon>
        <taxon>Pseudomonadota</taxon>
        <taxon>Alphaproteobacteria</taxon>
        <taxon>Hyphomicrobiales</taxon>
        <taxon>Boseaceae</taxon>
        <taxon>Bosea</taxon>
    </lineage>
</organism>
<protein>
    <recommendedName>
        <fullName evidence="3">N-acetyltransferase domain-containing protein</fullName>
    </recommendedName>
</protein>
<dbReference type="Proteomes" id="UP001595976">
    <property type="component" value="Unassembled WGS sequence"/>
</dbReference>
<evidence type="ECO:0000313" key="1">
    <source>
        <dbReference type="EMBL" id="MFC5291464.1"/>
    </source>
</evidence>
<name>A0ABW0EZW0_9HYPH</name>
<proteinExistence type="predicted"/>
<evidence type="ECO:0000313" key="2">
    <source>
        <dbReference type="Proteomes" id="UP001595976"/>
    </source>
</evidence>